<evidence type="ECO:0000313" key="9">
    <source>
        <dbReference type="EMBL" id="RHE99610.1"/>
    </source>
</evidence>
<dbReference type="Proteomes" id="UP000095453">
    <property type="component" value="Unassembled WGS sequence"/>
</dbReference>
<reference evidence="3" key="2">
    <citation type="submission" date="2015-05" db="EMBL/GenBank/DDBJ databases">
        <authorList>
            <person name="Wang D.B."/>
            <person name="Wang M."/>
        </authorList>
    </citation>
    <scope>NUCLEOTIDE SEQUENCE [LARGE SCALE GENOMIC DNA]</scope>
    <source>
        <strain evidence="3">L1-83</strain>
    </source>
</reference>
<evidence type="ECO:0000313" key="15">
    <source>
        <dbReference type="Proteomes" id="UP000283701"/>
    </source>
</evidence>
<dbReference type="Proteomes" id="UP000095395">
    <property type="component" value="Unassembled WGS sequence"/>
</dbReference>
<keyword evidence="4" id="KW-0131">Cell cycle</keyword>
<dbReference type="Proteomes" id="UP000286271">
    <property type="component" value="Unassembled WGS sequence"/>
</dbReference>
<evidence type="ECO:0000313" key="7">
    <source>
        <dbReference type="EMBL" id="RGR71480.1"/>
    </source>
</evidence>
<dbReference type="EMBL" id="QRTF01000002">
    <property type="protein sequence ID" value="RGQ54351.1"/>
    <property type="molecule type" value="Genomic_DNA"/>
</dbReference>
<evidence type="ECO:0000313" key="8">
    <source>
        <dbReference type="EMBL" id="RHA91698.1"/>
    </source>
</evidence>
<evidence type="ECO:0000313" key="4">
    <source>
        <dbReference type="EMBL" id="CUM70152.1"/>
    </source>
</evidence>
<comment type="similarity">
    <text evidence="1">Belongs to the MinE family.</text>
</comment>
<reference evidence="14 15" key="3">
    <citation type="submission" date="2018-08" db="EMBL/GenBank/DDBJ databases">
        <title>A genome reference for cultivated species of the human gut microbiota.</title>
        <authorList>
            <person name="Zou Y."/>
            <person name="Xue W."/>
            <person name="Luo G."/>
        </authorList>
    </citation>
    <scope>NUCLEOTIDE SEQUENCE [LARGE SCALE GENOMIC DNA]</scope>
    <source>
        <strain evidence="7 17">AF24-4</strain>
        <strain evidence="6 16">AF28-15</strain>
        <strain evidence="10 15">AM23-23AC</strain>
        <strain evidence="9 18">AM27-11</strain>
        <strain evidence="8 14">AM42-1AC</strain>
    </source>
</reference>
<dbReference type="InterPro" id="IPR005527">
    <property type="entry name" value="MinE"/>
</dbReference>
<dbReference type="RefSeq" id="WP_007890042.1">
    <property type="nucleotide sequence ID" value="NZ_CABJFX010000001.1"/>
</dbReference>
<evidence type="ECO:0000313" key="18">
    <source>
        <dbReference type="Proteomes" id="UP000286271"/>
    </source>
</evidence>
<dbReference type="Proteomes" id="UP000283492">
    <property type="component" value="Unassembled WGS sequence"/>
</dbReference>
<keyword evidence="11" id="KW-1185">Reference proteome</keyword>
<evidence type="ECO:0000313" key="17">
    <source>
        <dbReference type="Proteomes" id="UP000285820"/>
    </source>
</evidence>
<dbReference type="GeneID" id="75164042"/>
<dbReference type="Proteomes" id="UP000285820">
    <property type="component" value="Unassembled WGS sequence"/>
</dbReference>
<proteinExistence type="inferred from homology"/>
<dbReference type="Pfam" id="PF03776">
    <property type="entry name" value="MinE"/>
    <property type="match status" value="1"/>
</dbReference>
<dbReference type="EMBL" id="QSFX01000001">
    <property type="protein sequence ID" value="RHA91698.1"/>
    <property type="molecule type" value="Genomic_DNA"/>
</dbReference>
<organism evidence="3 11">
    <name type="scientific">Roseburia inulinivorans</name>
    <dbReference type="NCBI Taxonomy" id="360807"/>
    <lineage>
        <taxon>Bacteria</taxon>
        <taxon>Bacillati</taxon>
        <taxon>Bacillota</taxon>
        <taxon>Clostridia</taxon>
        <taxon>Lachnospirales</taxon>
        <taxon>Lachnospiraceae</taxon>
        <taxon>Roseburia</taxon>
    </lineage>
</organism>
<evidence type="ECO:0000313" key="5">
    <source>
        <dbReference type="EMBL" id="CUN81819.1"/>
    </source>
</evidence>
<evidence type="ECO:0000313" key="3">
    <source>
        <dbReference type="EMBL" id="CRL35324.1"/>
    </source>
</evidence>
<evidence type="ECO:0000313" key="14">
    <source>
        <dbReference type="Proteomes" id="UP000283492"/>
    </source>
</evidence>
<dbReference type="STRING" id="360807.ERS852392_01448"/>
<comment type="function">
    <text evidence="2">Prevents the cell division inhibition by proteins MinC and MinD at internal division sites while permitting inhibition at polar sites. This ensures cell division at the proper site by restricting the formation of a division septum at the midpoint of the long axis of the cell.</text>
</comment>
<evidence type="ECO:0000256" key="1">
    <source>
        <dbReference type="ARBA" id="ARBA00008168"/>
    </source>
</evidence>
<dbReference type="Gene3D" id="3.30.1070.10">
    <property type="entry name" value="Cell division topological specificity factor MinE"/>
    <property type="match status" value="1"/>
</dbReference>
<evidence type="ECO:0000313" key="12">
    <source>
        <dbReference type="Proteomes" id="UP000095395"/>
    </source>
</evidence>
<accession>A0A0M6WHB4</accession>
<dbReference type="EMBL" id="QRHP01000001">
    <property type="protein sequence ID" value="RHF87677.1"/>
    <property type="molecule type" value="Genomic_DNA"/>
</dbReference>
<dbReference type="GO" id="GO:0032955">
    <property type="term" value="P:regulation of division septum assembly"/>
    <property type="evidence" value="ECO:0007669"/>
    <property type="project" value="InterPro"/>
</dbReference>
<evidence type="ECO:0000313" key="16">
    <source>
        <dbReference type="Proteomes" id="UP000283738"/>
    </source>
</evidence>
<name>A0A0M6WHB4_9FIRM</name>
<dbReference type="EMBL" id="QSKW01000003">
    <property type="protein sequence ID" value="RHE99610.1"/>
    <property type="molecule type" value="Genomic_DNA"/>
</dbReference>
<keyword evidence="4" id="KW-0132">Cell division</keyword>
<dbReference type="EMBL" id="CYYR01000008">
    <property type="protein sequence ID" value="CUN81819.1"/>
    <property type="molecule type" value="Genomic_DNA"/>
</dbReference>
<dbReference type="InterPro" id="IPR036707">
    <property type="entry name" value="MinE_sf"/>
</dbReference>
<reference evidence="11" key="1">
    <citation type="submission" date="2015-05" db="EMBL/GenBank/DDBJ databases">
        <authorList>
            <consortium name="Pathogen Informatics"/>
        </authorList>
    </citation>
    <scope>NUCLEOTIDE SEQUENCE [LARGE SCALE GENOMIC DNA]</scope>
    <source>
        <strain evidence="5 12">2789STDY5608835</strain>
        <strain evidence="4 13">2789STDY5608887</strain>
        <strain evidence="11">L1-83</strain>
    </source>
</reference>
<dbReference type="OrthoDB" id="2057262at2"/>
<evidence type="ECO:0000313" key="13">
    <source>
        <dbReference type="Proteomes" id="UP000095453"/>
    </source>
</evidence>
<sequence length="72" mass="8562">MREQSVTAAKERLKCMIHYENNILDEETMGYIRRDIGNVITKYVDVEPENIEIKVILKEYKKRELQCLNSTN</sequence>
<evidence type="ECO:0000313" key="6">
    <source>
        <dbReference type="EMBL" id="RGQ54351.1"/>
    </source>
</evidence>
<gene>
    <name evidence="10" type="ORF">DW654_02740</name>
    <name evidence="9" type="ORF">DW707_02745</name>
    <name evidence="8" type="ORF">DW914_00430</name>
    <name evidence="7" type="ORF">DWY29_01240</name>
    <name evidence="6" type="ORF">DWY96_01860</name>
    <name evidence="5" type="ORF">ERS852392_01448</name>
    <name evidence="4" type="ORF">ERS852444_00064</name>
    <name evidence="3" type="ORF">RIL183_16561</name>
</gene>
<dbReference type="Proteomes" id="UP000049828">
    <property type="component" value="Unassembled WGS sequence"/>
</dbReference>
<dbReference type="EMBL" id="QRUN01000001">
    <property type="protein sequence ID" value="RGR71480.1"/>
    <property type="molecule type" value="Genomic_DNA"/>
</dbReference>
<evidence type="ECO:0000313" key="11">
    <source>
        <dbReference type="Proteomes" id="UP000049828"/>
    </source>
</evidence>
<dbReference type="EMBL" id="CYXX01000001">
    <property type="protein sequence ID" value="CUM70152.1"/>
    <property type="molecule type" value="Genomic_DNA"/>
</dbReference>
<dbReference type="EMBL" id="CVRS01000060">
    <property type="protein sequence ID" value="CRL35324.1"/>
    <property type="molecule type" value="Genomic_DNA"/>
</dbReference>
<dbReference type="SUPFAM" id="SSF55229">
    <property type="entry name" value="Cell division protein MinE topological specificity domain"/>
    <property type="match status" value="1"/>
</dbReference>
<dbReference type="Proteomes" id="UP000283701">
    <property type="component" value="Unassembled WGS sequence"/>
</dbReference>
<dbReference type="Proteomes" id="UP000283738">
    <property type="component" value="Unassembled WGS sequence"/>
</dbReference>
<dbReference type="GO" id="GO:0051301">
    <property type="term" value="P:cell division"/>
    <property type="evidence" value="ECO:0007669"/>
    <property type="project" value="UniProtKB-KW"/>
</dbReference>
<dbReference type="AlphaFoldDB" id="A0A0M6WHB4"/>
<evidence type="ECO:0000313" key="10">
    <source>
        <dbReference type="EMBL" id="RHF87677.1"/>
    </source>
</evidence>
<evidence type="ECO:0000256" key="2">
    <source>
        <dbReference type="ARBA" id="ARBA00025265"/>
    </source>
</evidence>
<protein>
    <submittedName>
        <fullName evidence="4">Cell division topological specificity factor MinE</fullName>
    </submittedName>
</protein>